<dbReference type="Proteomes" id="UP000027456">
    <property type="component" value="Unassembled WGS sequence"/>
</dbReference>
<accession>A0A074RD72</accession>
<feature type="domain" description="DEAD/DEAH-box helicase" evidence="1">
    <location>
        <begin position="72"/>
        <end position="134"/>
    </location>
</feature>
<dbReference type="InterPro" id="IPR027417">
    <property type="entry name" value="P-loop_NTPase"/>
</dbReference>
<dbReference type="GO" id="GO:0003676">
    <property type="term" value="F:nucleic acid binding"/>
    <property type="evidence" value="ECO:0007669"/>
    <property type="project" value="InterPro"/>
</dbReference>
<dbReference type="HOGENOM" id="CLU_080787_0_0_1"/>
<keyword evidence="2" id="KW-0547">Nucleotide-binding</keyword>
<dbReference type="Pfam" id="PF00270">
    <property type="entry name" value="DEAD"/>
    <property type="match status" value="1"/>
</dbReference>
<proteinExistence type="predicted"/>
<evidence type="ECO:0000259" key="1">
    <source>
        <dbReference type="Pfam" id="PF00270"/>
    </source>
</evidence>
<evidence type="ECO:0000313" key="3">
    <source>
        <dbReference type="Proteomes" id="UP000027456"/>
    </source>
</evidence>
<dbReference type="AlphaFoldDB" id="A0A074RD72"/>
<evidence type="ECO:0000313" key="2">
    <source>
        <dbReference type="EMBL" id="KEP45131.1"/>
    </source>
</evidence>
<name>A0A074RD72_9AGAM</name>
<sequence>MEVPGSRSSDYGSDIELDDKTNELLELDPAGYNPYLPLDKFEFGSVSYCDNFKKALTIEPKLRTKHEPFPWQLEVALGCHLGRDGFLLAGTGSGKTLAMIILSFLDRRHRVFIISPLNALANAQVKQFEDWGLTAVAVIISSIEAFLDPTRLLPIVKSPELAALGP</sequence>
<dbReference type="EMBL" id="AZST01002209">
    <property type="protein sequence ID" value="KEP45131.1"/>
    <property type="molecule type" value="Genomic_DNA"/>
</dbReference>
<dbReference type="GO" id="GO:0005524">
    <property type="term" value="F:ATP binding"/>
    <property type="evidence" value="ECO:0007669"/>
    <property type="project" value="InterPro"/>
</dbReference>
<dbReference type="Gene3D" id="3.40.50.300">
    <property type="entry name" value="P-loop containing nucleotide triphosphate hydrolases"/>
    <property type="match status" value="1"/>
</dbReference>
<keyword evidence="2" id="KW-0378">Hydrolase</keyword>
<reference evidence="2 3" key="1">
    <citation type="submission" date="2013-12" db="EMBL/GenBank/DDBJ databases">
        <authorList>
            <person name="Cubeta M."/>
            <person name="Pakala S."/>
            <person name="Fedorova N."/>
            <person name="Thomas E."/>
            <person name="Dean R."/>
            <person name="Jabaji S."/>
            <person name="Neate S."/>
            <person name="Toda T."/>
            <person name="Tavantzis S."/>
            <person name="Vilgalys R."/>
            <person name="Bharathan N."/>
            <person name="Pakala S."/>
            <person name="Losada L.S."/>
            <person name="Zafar N."/>
            <person name="Nierman W."/>
        </authorList>
    </citation>
    <scope>NUCLEOTIDE SEQUENCE [LARGE SCALE GENOMIC DNA]</scope>
    <source>
        <strain evidence="2 3">123E</strain>
    </source>
</reference>
<dbReference type="InterPro" id="IPR011545">
    <property type="entry name" value="DEAD/DEAH_box_helicase_dom"/>
</dbReference>
<organism evidence="2 3">
    <name type="scientific">Rhizoctonia solani 123E</name>
    <dbReference type="NCBI Taxonomy" id="1423351"/>
    <lineage>
        <taxon>Eukaryota</taxon>
        <taxon>Fungi</taxon>
        <taxon>Dikarya</taxon>
        <taxon>Basidiomycota</taxon>
        <taxon>Agaricomycotina</taxon>
        <taxon>Agaricomycetes</taxon>
        <taxon>Cantharellales</taxon>
        <taxon>Ceratobasidiaceae</taxon>
        <taxon>Rhizoctonia</taxon>
    </lineage>
</organism>
<dbReference type="SUPFAM" id="SSF52540">
    <property type="entry name" value="P-loop containing nucleoside triphosphate hydrolases"/>
    <property type="match status" value="1"/>
</dbReference>
<dbReference type="GO" id="GO:0004386">
    <property type="term" value="F:helicase activity"/>
    <property type="evidence" value="ECO:0007669"/>
    <property type="project" value="UniProtKB-KW"/>
</dbReference>
<dbReference type="OrthoDB" id="2499463at2759"/>
<gene>
    <name evidence="2" type="ORF">V565_313950</name>
</gene>
<keyword evidence="3" id="KW-1185">Reference proteome</keyword>
<keyword evidence="2" id="KW-0067">ATP-binding</keyword>
<protein>
    <submittedName>
        <fullName evidence="2">DEAD/DEAH-box helicase</fullName>
    </submittedName>
</protein>
<keyword evidence="2" id="KW-0347">Helicase</keyword>
<comment type="caution">
    <text evidence="2">The sequence shown here is derived from an EMBL/GenBank/DDBJ whole genome shotgun (WGS) entry which is preliminary data.</text>
</comment>